<gene>
    <name evidence="1" type="ORF">skT53_25100</name>
</gene>
<dbReference type="KEGG" id="eff:skT53_25100"/>
<sequence>MDQPTDKLPKRLQPEQAQLTSEAELNLQAEANAAADSITGVETQMNGLEYFATLRGQNAEYRKESGE</sequence>
<evidence type="ECO:0000313" key="1">
    <source>
        <dbReference type="EMBL" id="BCJ87525.1"/>
    </source>
</evidence>
<reference evidence="1 2" key="1">
    <citation type="submission" date="2020-08" db="EMBL/GenBank/DDBJ databases">
        <title>Complete Genome Sequence of Effusibacillus dendaii Strain skT53, Isolated from Farmland soil.</title>
        <authorList>
            <person name="Konishi T."/>
            <person name="Kawasaki H."/>
        </authorList>
    </citation>
    <scope>NUCLEOTIDE SEQUENCE [LARGE SCALE GENOMIC DNA]</scope>
    <source>
        <strain evidence="2">skT53</strain>
    </source>
</reference>
<proteinExistence type="predicted"/>
<organism evidence="1 2">
    <name type="scientific">Effusibacillus dendaii</name>
    <dbReference type="NCBI Taxonomy" id="2743772"/>
    <lineage>
        <taxon>Bacteria</taxon>
        <taxon>Bacillati</taxon>
        <taxon>Bacillota</taxon>
        <taxon>Bacilli</taxon>
        <taxon>Bacillales</taxon>
        <taxon>Alicyclobacillaceae</taxon>
        <taxon>Effusibacillus</taxon>
    </lineage>
</organism>
<name>A0A7I8DBP9_9BACL</name>
<protein>
    <submittedName>
        <fullName evidence="1">Uncharacterized protein</fullName>
    </submittedName>
</protein>
<accession>A0A7I8DBP9</accession>
<dbReference type="Proteomes" id="UP000593802">
    <property type="component" value="Chromosome"/>
</dbReference>
<keyword evidence="2" id="KW-1185">Reference proteome</keyword>
<dbReference type="AlphaFoldDB" id="A0A7I8DBP9"/>
<dbReference type="RefSeq" id="WP_200757610.1">
    <property type="nucleotide sequence ID" value="NZ_AP023366.1"/>
</dbReference>
<dbReference type="EMBL" id="AP023366">
    <property type="protein sequence ID" value="BCJ87525.1"/>
    <property type="molecule type" value="Genomic_DNA"/>
</dbReference>
<evidence type="ECO:0000313" key="2">
    <source>
        <dbReference type="Proteomes" id="UP000593802"/>
    </source>
</evidence>